<dbReference type="InterPro" id="IPR013211">
    <property type="entry name" value="LVIVD"/>
</dbReference>
<protein>
    <submittedName>
        <fullName evidence="3">Beta-propeller domain-containing protein</fullName>
    </submittedName>
</protein>
<evidence type="ECO:0000256" key="2">
    <source>
        <dbReference type="SAM" id="SignalP"/>
    </source>
</evidence>
<evidence type="ECO:0000256" key="1">
    <source>
        <dbReference type="SAM" id="MobiDB-lite"/>
    </source>
</evidence>
<feature type="compositionally biased region" description="Polar residues" evidence="1">
    <location>
        <begin position="73"/>
        <end position="85"/>
    </location>
</feature>
<dbReference type="Pfam" id="PF09826">
    <property type="entry name" value="Beta_propel"/>
    <property type="match status" value="2"/>
</dbReference>
<accession>A0ABZ2KQU2</accession>
<dbReference type="RefSeq" id="WP_394850596.1">
    <property type="nucleotide sequence ID" value="NZ_CP089982.1"/>
</dbReference>
<sequence>MRHSRLRPSLPLASLLALAGAVVAVPACSSSTDSGPEEERNPGQSDFISAPPLGGDPFGGASAGQGADGGAPTSEQNGGKGGDSSNPRKVEETDLYRVEGDRLYYLNAYRGLMVFDVSNVDQPKLLGRSSIHGSPVEMFIRNGIATIVVADWYGTMEDGSPFHGSVVRGLDASNPAEIKLLGEAKLGGWVRDTRIVGDVLYAVSEDYGWYYGWDAAGGSSGTSRGPKVVVSSVGFGGGAIAQKGSYEFDGYSSIFNVTDSSIMLAHDIPANPSQPWSQPSGRSELVYLDISDPLGTIGVRGRIEVNGSVQGWGTDNGRWNLDFADKRYAHLLGCGSTYCGMQQGQYVLSTVDFQNPDVPVRASELSIPSTGWTVAARFDGTRMYLSPGSNYYNPQGSDTPVQIYDLSNASAPKLAGQTVVGGTIWNFIPSGDRLFALGSDYRTSANKVTLQYFNVSNPAAPSLIGRSTFGEGWAWTPAAGTFKAFVKDAEKGLVVLPFSGWSSQTYEYQNGLQLIEYTPDSIRTAGAARSHGWVERGIFVKGRLVSLSDQALSVVDYTNKASPHVVKEVTLARNVVDARPDGNTVAEVSTDWWGYDDRQSEIRMLPLDNVDEHTDASGAVTVKIDGNNARVFRNGNLSYVVTNVRKEVICGNGQSPGAADPGKPAPTCYSYVPQVQVVEFANDTATLRGKVALPVEAGNNYYYWGWGGCYWYDWFGGSDVVQVEGNALAFRRFYPKYKSDGTWDANQTLYVVDITNPDAPNLTTTPISSDYRSWWGNMRAVGDKLYVTHYEWINWPVYDPQSGRTSQGTVRYYLDQIDLSDRAHPRVGSRINVPGLLVGASETDPSLLYFTDYRWWSGKARDDLSVARIVGRKAYLQSSTVLDGYVGNVFVRGNKAYASVQRYDYQTGTDSRVTLHEFDLTNPRRPIDRRAPSQRGWGWLLGVEGDRAIVTSGWGSGMDIYRLQADAAPTYDRFVRAQGWPGNISRQNDRLFLASGYWGIQSIQLQ</sequence>
<gene>
    <name evidence="3" type="ORF">LZC95_24455</name>
</gene>
<feature type="chain" id="PRO_5045231096" evidence="2">
    <location>
        <begin position="25"/>
        <end position="1006"/>
    </location>
</feature>
<feature type="region of interest" description="Disordered" evidence="1">
    <location>
        <begin position="28"/>
        <end position="93"/>
    </location>
</feature>
<reference evidence="3 4" key="1">
    <citation type="submission" date="2021-12" db="EMBL/GenBank/DDBJ databases">
        <title>Discovery of the Pendulisporaceae a myxobacterial family with distinct sporulation behavior and unique specialized metabolism.</title>
        <authorList>
            <person name="Garcia R."/>
            <person name="Popoff A."/>
            <person name="Bader C.D."/>
            <person name="Loehr J."/>
            <person name="Walesch S."/>
            <person name="Walt C."/>
            <person name="Boldt J."/>
            <person name="Bunk B."/>
            <person name="Haeckl F.J.F.P.J."/>
            <person name="Gunesch A.P."/>
            <person name="Birkelbach J."/>
            <person name="Nuebel U."/>
            <person name="Pietschmann T."/>
            <person name="Bach T."/>
            <person name="Mueller R."/>
        </authorList>
    </citation>
    <scope>NUCLEOTIDE SEQUENCE [LARGE SCALE GENOMIC DNA]</scope>
    <source>
        <strain evidence="3 4">MSr12523</strain>
    </source>
</reference>
<dbReference type="InterPro" id="IPR019198">
    <property type="entry name" value="Beta_propeller_containing"/>
</dbReference>
<feature type="compositionally biased region" description="Gly residues" evidence="1">
    <location>
        <begin position="56"/>
        <end position="69"/>
    </location>
</feature>
<keyword evidence="2" id="KW-0732">Signal</keyword>
<dbReference type="EMBL" id="CP089982">
    <property type="protein sequence ID" value="WXA99955.1"/>
    <property type="molecule type" value="Genomic_DNA"/>
</dbReference>
<evidence type="ECO:0000313" key="3">
    <source>
        <dbReference type="EMBL" id="WXA99955.1"/>
    </source>
</evidence>
<dbReference type="Pfam" id="PF08309">
    <property type="entry name" value="LVIVD"/>
    <property type="match status" value="1"/>
</dbReference>
<evidence type="ECO:0000313" key="4">
    <source>
        <dbReference type="Proteomes" id="UP001379533"/>
    </source>
</evidence>
<proteinExistence type="predicted"/>
<organism evidence="3 4">
    <name type="scientific">Pendulispora brunnea</name>
    <dbReference type="NCBI Taxonomy" id="2905690"/>
    <lineage>
        <taxon>Bacteria</taxon>
        <taxon>Pseudomonadati</taxon>
        <taxon>Myxococcota</taxon>
        <taxon>Myxococcia</taxon>
        <taxon>Myxococcales</taxon>
        <taxon>Sorangiineae</taxon>
        <taxon>Pendulisporaceae</taxon>
        <taxon>Pendulispora</taxon>
    </lineage>
</organism>
<name>A0ABZ2KQU2_9BACT</name>
<dbReference type="Proteomes" id="UP001379533">
    <property type="component" value="Chromosome"/>
</dbReference>
<feature type="signal peptide" evidence="2">
    <location>
        <begin position="1"/>
        <end position="24"/>
    </location>
</feature>
<keyword evidence="4" id="KW-1185">Reference proteome</keyword>